<dbReference type="GO" id="GO:0008168">
    <property type="term" value="F:methyltransferase activity"/>
    <property type="evidence" value="ECO:0007669"/>
    <property type="project" value="UniProtKB-KW"/>
</dbReference>
<evidence type="ECO:0000256" key="5">
    <source>
        <dbReference type="ARBA" id="ARBA00022490"/>
    </source>
</evidence>
<evidence type="ECO:0000313" key="14">
    <source>
        <dbReference type="EMBL" id="KAB3520905.1"/>
    </source>
</evidence>
<organism evidence="14 15">
    <name type="scientific">Corynebacterium zhongnanshanii</name>
    <dbReference type="NCBI Taxonomy" id="2768834"/>
    <lineage>
        <taxon>Bacteria</taxon>
        <taxon>Bacillati</taxon>
        <taxon>Actinomycetota</taxon>
        <taxon>Actinomycetes</taxon>
        <taxon>Mycobacteriales</taxon>
        <taxon>Corynebacteriaceae</taxon>
        <taxon>Corynebacterium</taxon>
    </lineage>
</organism>
<dbReference type="SUPFAM" id="SSF75217">
    <property type="entry name" value="alpha/beta knot"/>
    <property type="match status" value="1"/>
</dbReference>
<keyword evidence="9 12" id="KW-0949">S-adenosyl-L-methionine</keyword>
<comment type="similarity">
    <text evidence="2 12">Belongs to the RNA methyltransferase RsmE family.</text>
</comment>
<comment type="catalytic activity">
    <reaction evidence="11 12">
        <text>uridine(1498) in 16S rRNA + S-adenosyl-L-methionine = N(3)-methyluridine(1498) in 16S rRNA + S-adenosyl-L-homocysteine + H(+)</text>
        <dbReference type="Rhea" id="RHEA:42920"/>
        <dbReference type="Rhea" id="RHEA-COMP:10283"/>
        <dbReference type="Rhea" id="RHEA-COMP:10284"/>
        <dbReference type="ChEBI" id="CHEBI:15378"/>
        <dbReference type="ChEBI" id="CHEBI:57856"/>
        <dbReference type="ChEBI" id="CHEBI:59789"/>
        <dbReference type="ChEBI" id="CHEBI:65315"/>
        <dbReference type="ChEBI" id="CHEBI:74502"/>
        <dbReference type="EC" id="2.1.1.193"/>
    </reaction>
</comment>
<dbReference type="Proteomes" id="UP000436181">
    <property type="component" value="Unassembled WGS sequence"/>
</dbReference>
<dbReference type="RefSeq" id="WP_151844441.1">
    <property type="nucleotide sequence ID" value="NZ_WBZJ01000002.1"/>
</dbReference>
<comment type="function">
    <text evidence="10 12">Specifically methylates the N3 position of the uracil ring of uridine 1498 (m3U1498) in 16S rRNA. Acts on the fully assembled 30S ribosomal subunit.</text>
</comment>
<dbReference type="NCBIfam" id="TIGR00046">
    <property type="entry name" value="RsmE family RNA methyltransferase"/>
    <property type="match status" value="1"/>
</dbReference>
<dbReference type="InterPro" id="IPR006700">
    <property type="entry name" value="RsmE"/>
</dbReference>
<keyword evidence="5 12" id="KW-0963">Cytoplasm</keyword>
<dbReference type="Gene3D" id="2.40.240.20">
    <property type="entry name" value="Hypothetical PUA domain-like, domain 1"/>
    <property type="match status" value="1"/>
</dbReference>
<dbReference type="Pfam" id="PF04452">
    <property type="entry name" value="Methyltrans_RNA"/>
    <property type="match status" value="1"/>
</dbReference>
<evidence type="ECO:0000256" key="1">
    <source>
        <dbReference type="ARBA" id="ARBA00004496"/>
    </source>
</evidence>
<evidence type="ECO:0000256" key="4">
    <source>
        <dbReference type="ARBA" id="ARBA00013673"/>
    </source>
</evidence>
<name>A0ABQ6VDB1_9CORY</name>
<evidence type="ECO:0000256" key="6">
    <source>
        <dbReference type="ARBA" id="ARBA00022552"/>
    </source>
</evidence>
<dbReference type="InterPro" id="IPR029028">
    <property type="entry name" value="Alpha/beta_knot_MTases"/>
</dbReference>
<dbReference type="InterPro" id="IPR046886">
    <property type="entry name" value="RsmE_MTase_dom"/>
</dbReference>
<evidence type="ECO:0000256" key="12">
    <source>
        <dbReference type="PIRNR" id="PIRNR015601"/>
    </source>
</evidence>
<keyword evidence="15" id="KW-1185">Reference proteome</keyword>
<comment type="caution">
    <text evidence="14">The sequence shown here is derived from an EMBL/GenBank/DDBJ whole genome shotgun (WGS) entry which is preliminary data.</text>
</comment>
<protein>
    <recommendedName>
        <fullName evidence="4 12">Ribosomal RNA small subunit methyltransferase E</fullName>
        <ecNumber evidence="3 12">2.1.1.193</ecNumber>
    </recommendedName>
</protein>
<dbReference type="EC" id="2.1.1.193" evidence="3 12"/>
<proteinExistence type="inferred from homology"/>
<evidence type="ECO:0000313" key="15">
    <source>
        <dbReference type="Proteomes" id="UP000436181"/>
    </source>
</evidence>
<comment type="subcellular location">
    <subcellularLocation>
        <location evidence="1 12">Cytoplasm</location>
    </subcellularLocation>
</comment>
<dbReference type="GO" id="GO:0032259">
    <property type="term" value="P:methylation"/>
    <property type="evidence" value="ECO:0007669"/>
    <property type="project" value="UniProtKB-KW"/>
</dbReference>
<feature type="domain" description="Ribosomal RNA small subunit methyltransferase E methyltransferase" evidence="13">
    <location>
        <begin position="73"/>
        <end position="231"/>
    </location>
</feature>
<evidence type="ECO:0000259" key="13">
    <source>
        <dbReference type="Pfam" id="PF04452"/>
    </source>
</evidence>
<dbReference type="CDD" id="cd18084">
    <property type="entry name" value="RsmE-like"/>
    <property type="match status" value="1"/>
</dbReference>
<keyword evidence="8 12" id="KW-0808">Transferase</keyword>
<dbReference type="PIRSF" id="PIRSF015601">
    <property type="entry name" value="MTase_slr0722"/>
    <property type="match status" value="1"/>
</dbReference>
<dbReference type="PANTHER" id="PTHR30027">
    <property type="entry name" value="RIBOSOMAL RNA SMALL SUBUNIT METHYLTRANSFERASE E"/>
    <property type="match status" value="1"/>
</dbReference>
<evidence type="ECO:0000256" key="10">
    <source>
        <dbReference type="ARBA" id="ARBA00025699"/>
    </source>
</evidence>
<keyword evidence="7 12" id="KW-0489">Methyltransferase</keyword>
<dbReference type="NCBIfam" id="NF008693">
    <property type="entry name" value="PRK11713.2-3"/>
    <property type="match status" value="1"/>
</dbReference>
<evidence type="ECO:0000256" key="3">
    <source>
        <dbReference type="ARBA" id="ARBA00012328"/>
    </source>
</evidence>
<dbReference type="EMBL" id="WBZJ01000002">
    <property type="protein sequence ID" value="KAB3520905.1"/>
    <property type="molecule type" value="Genomic_DNA"/>
</dbReference>
<evidence type="ECO:0000256" key="9">
    <source>
        <dbReference type="ARBA" id="ARBA00022691"/>
    </source>
</evidence>
<dbReference type="Gene3D" id="3.40.1280.10">
    <property type="match status" value="1"/>
</dbReference>
<evidence type="ECO:0000256" key="8">
    <source>
        <dbReference type="ARBA" id="ARBA00022679"/>
    </source>
</evidence>
<dbReference type="PANTHER" id="PTHR30027:SF3">
    <property type="entry name" value="16S RRNA (URACIL(1498)-N(3))-METHYLTRANSFERASE"/>
    <property type="match status" value="1"/>
</dbReference>
<dbReference type="InterPro" id="IPR029026">
    <property type="entry name" value="tRNA_m1G_MTases_N"/>
</dbReference>
<accession>A0ABQ6VDB1</accession>
<gene>
    <name evidence="14" type="ORF">F8377_06625</name>
</gene>
<reference evidence="14 15" key="1">
    <citation type="submission" date="2019-10" db="EMBL/GenBank/DDBJ databases">
        <title>Corynebacterium sp novel species isolated from the respiratory tract of Marmot.</title>
        <authorList>
            <person name="Zhang G."/>
        </authorList>
    </citation>
    <scope>NUCLEOTIDE SEQUENCE [LARGE SCALE GENOMIC DNA]</scope>
    <source>
        <strain evidence="14 15">336</strain>
    </source>
</reference>
<keyword evidence="6 12" id="KW-0698">rRNA processing</keyword>
<evidence type="ECO:0000256" key="2">
    <source>
        <dbReference type="ARBA" id="ARBA00005528"/>
    </source>
</evidence>
<evidence type="ECO:0000256" key="7">
    <source>
        <dbReference type="ARBA" id="ARBA00022603"/>
    </source>
</evidence>
<evidence type="ECO:0000256" key="11">
    <source>
        <dbReference type="ARBA" id="ARBA00047944"/>
    </source>
</evidence>
<sequence length="240" mass="25924">MTDPVFIHPIPADATVGSRFQLTGAEARHTEVKRMREGESLVVSDGVSRAVAASWSSGEVEIREFLPIPAPRPRVTVVQAIPKSERSELAVDLMVQAGADRVIPWAAARCVSRWDGKEAKAKAKWENAARAAAKQSRRLTVPPVEDLLRNIEDLRHYAQGTSRIVVLHEQASTPIAEQDFDVDEIFLVVGPEGSIAPEELEALDALGAQRVVMGPEVLRTAAAATVALGALGVLTQRWSG</sequence>